<feature type="signal peptide" evidence="2">
    <location>
        <begin position="1"/>
        <end position="18"/>
    </location>
</feature>
<keyword evidence="6" id="KW-1185">Reference proteome</keyword>
<dbReference type="AlphaFoldDB" id="A0A8H3YPE9"/>
<dbReference type="Proteomes" id="UP000447873">
    <property type="component" value="Unassembled WGS sequence"/>
</dbReference>
<evidence type="ECO:0000256" key="1">
    <source>
        <dbReference type="SAM" id="MobiDB-lite"/>
    </source>
</evidence>
<protein>
    <submittedName>
        <fullName evidence="3">Uncharacterized protein</fullName>
    </submittedName>
</protein>
<reference evidence="3 6" key="1">
    <citation type="submission" date="2019-07" db="EMBL/GenBank/DDBJ databases">
        <title>Venturia inaequalis Genome Resource.</title>
        <authorList>
            <person name="Lichtner F.J."/>
        </authorList>
    </citation>
    <scope>NUCLEOTIDE SEQUENCE [LARGE SCALE GENOMIC DNA]</scope>
    <source>
        <strain evidence="4 5">120213</strain>
        <strain evidence="3 6">DMI_063113</strain>
    </source>
</reference>
<organism evidence="3 6">
    <name type="scientific">Venturia inaequalis</name>
    <name type="common">Apple scab fungus</name>
    <dbReference type="NCBI Taxonomy" id="5025"/>
    <lineage>
        <taxon>Eukaryota</taxon>
        <taxon>Fungi</taxon>
        <taxon>Dikarya</taxon>
        <taxon>Ascomycota</taxon>
        <taxon>Pezizomycotina</taxon>
        <taxon>Dothideomycetes</taxon>
        <taxon>Pleosporomycetidae</taxon>
        <taxon>Venturiales</taxon>
        <taxon>Venturiaceae</taxon>
        <taxon>Venturia</taxon>
    </lineage>
</organism>
<evidence type="ECO:0000313" key="4">
    <source>
        <dbReference type="EMBL" id="KAE9988767.1"/>
    </source>
</evidence>
<comment type="caution">
    <text evidence="3">The sequence shown here is derived from an EMBL/GenBank/DDBJ whole genome shotgun (WGS) entry which is preliminary data.</text>
</comment>
<proteinExistence type="predicted"/>
<accession>A0A8H3YPE9</accession>
<keyword evidence="2" id="KW-0732">Signal</keyword>
<feature type="chain" id="PRO_5044691016" evidence="2">
    <location>
        <begin position="19"/>
        <end position="192"/>
    </location>
</feature>
<feature type="compositionally biased region" description="Pro residues" evidence="1">
    <location>
        <begin position="122"/>
        <end position="133"/>
    </location>
</feature>
<gene>
    <name evidence="3" type="ORF">EG327_011602</name>
    <name evidence="4" type="ORF">EG328_007371</name>
</gene>
<dbReference type="EMBL" id="WNWR01000931">
    <property type="protein sequence ID" value="KAE9967163.1"/>
    <property type="molecule type" value="Genomic_DNA"/>
</dbReference>
<evidence type="ECO:0000313" key="3">
    <source>
        <dbReference type="EMBL" id="KAE9967163.1"/>
    </source>
</evidence>
<evidence type="ECO:0000313" key="6">
    <source>
        <dbReference type="Proteomes" id="UP000490939"/>
    </source>
</evidence>
<dbReference type="Proteomes" id="UP000490939">
    <property type="component" value="Unassembled WGS sequence"/>
</dbReference>
<dbReference type="EMBL" id="WNWS01000004">
    <property type="protein sequence ID" value="KAE9988767.1"/>
    <property type="molecule type" value="Genomic_DNA"/>
</dbReference>
<evidence type="ECO:0000313" key="5">
    <source>
        <dbReference type="Proteomes" id="UP000447873"/>
    </source>
</evidence>
<evidence type="ECO:0000256" key="2">
    <source>
        <dbReference type="SAM" id="SignalP"/>
    </source>
</evidence>
<sequence>MKLTTTLLLGLAVNSVAAGWTCYKKEGTDGVCSPYGDSVYSGPNPQLCRKGILDLEAPKTVPPAGYAPAQNPVQIIAPARNPYELPAPPPPAQQHPKTPTGWDIPLNTGGPGMEGMNHDKPPAPTPMPAPPPPANDAEPIPQFFVSVGSIIAPAKPPIFITITKEGLPPNVPLDLGAVVPLEPGSKEGVPGF</sequence>
<name>A0A8H3YPE9_VENIN</name>
<feature type="region of interest" description="Disordered" evidence="1">
    <location>
        <begin position="107"/>
        <end position="133"/>
    </location>
</feature>